<dbReference type="SUPFAM" id="SSF46955">
    <property type="entry name" value="Putative DNA-binding domain"/>
    <property type="match status" value="2"/>
</dbReference>
<proteinExistence type="predicted"/>
<evidence type="ECO:0000313" key="4">
    <source>
        <dbReference type="Proteomes" id="UP000468735"/>
    </source>
</evidence>
<dbReference type="InterPro" id="IPR000551">
    <property type="entry name" value="MerR-type_HTH_dom"/>
</dbReference>
<sequence>MAGVSTQQIRNYADAGILPPTERTAAGYRRFDARHREAMLTYRVLAKGFGWDAARSIMQALHADGLPAALRIVDARHAGLHDQRLSLHAAAQALEAVAGQAPEAPGPPSSAMRIGEVAAHLGVRTSALRVWEAAGLLMPQREAGTGYRRYGAADVRDARMVSMLRQGRYPLPQIRAVLDDLRRTGSTAELRAVIAERHAALDRTSAAMLEGTAHLHRYVTDHLHVTDLHVTENRALPSDSA</sequence>
<dbReference type="OrthoDB" id="3826383at2"/>
<feature type="domain" description="HTH merR-type" evidence="2">
    <location>
        <begin position="1"/>
        <end position="35"/>
    </location>
</feature>
<dbReference type="PANTHER" id="PTHR30204">
    <property type="entry name" value="REDOX-CYCLING DRUG-SENSING TRANSCRIPTIONAL ACTIVATOR SOXR"/>
    <property type="match status" value="1"/>
</dbReference>
<dbReference type="InterPro" id="IPR047057">
    <property type="entry name" value="MerR_fam"/>
</dbReference>
<dbReference type="GO" id="GO:0003677">
    <property type="term" value="F:DNA binding"/>
    <property type="evidence" value="ECO:0007669"/>
    <property type="project" value="UniProtKB-KW"/>
</dbReference>
<dbReference type="Gene3D" id="1.10.1660.10">
    <property type="match status" value="2"/>
</dbReference>
<gene>
    <name evidence="3" type="ORF">F8566_02520</name>
</gene>
<accession>A0A6H9ZBB1</accession>
<dbReference type="InterPro" id="IPR009061">
    <property type="entry name" value="DNA-bd_dom_put_sf"/>
</dbReference>
<feature type="domain" description="HTH merR-type" evidence="2">
    <location>
        <begin position="111"/>
        <end position="180"/>
    </location>
</feature>
<evidence type="ECO:0000256" key="1">
    <source>
        <dbReference type="ARBA" id="ARBA00023125"/>
    </source>
</evidence>
<reference evidence="3 4" key="1">
    <citation type="submission" date="2019-09" db="EMBL/GenBank/DDBJ databases">
        <title>Actinomadura physcomitrii sp. nov., a novel actinomycete isolated from moss [Physcomitrium sphaericum (Ludw) Fuernr].</title>
        <authorList>
            <person name="Zhuang X."/>
            <person name="Liu C."/>
        </authorList>
    </citation>
    <scope>NUCLEOTIDE SEQUENCE [LARGE SCALE GENOMIC DNA]</scope>
    <source>
        <strain evidence="3 4">HMC1</strain>
    </source>
</reference>
<comment type="caution">
    <text evidence="3">The sequence shown here is derived from an EMBL/GenBank/DDBJ whole genome shotgun (WGS) entry which is preliminary data.</text>
</comment>
<dbReference type="GO" id="GO:0003700">
    <property type="term" value="F:DNA-binding transcription factor activity"/>
    <property type="evidence" value="ECO:0007669"/>
    <property type="project" value="InterPro"/>
</dbReference>
<dbReference type="EMBL" id="WBMT01000001">
    <property type="protein sequence ID" value="KAB2352783.1"/>
    <property type="molecule type" value="Genomic_DNA"/>
</dbReference>
<evidence type="ECO:0000259" key="2">
    <source>
        <dbReference type="PROSITE" id="PS50937"/>
    </source>
</evidence>
<name>A0A6H9ZBB1_9ACTN</name>
<dbReference type="Proteomes" id="UP000468735">
    <property type="component" value="Unassembled WGS sequence"/>
</dbReference>
<dbReference type="PROSITE" id="PS50937">
    <property type="entry name" value="HTH_MERR_2"/>
    <property type="match status" value="2"/>
</dbReference>
<keyword evidence="4" id="KW-1185">Reference proteome</keyword>
<dbReference type="Pfam" id="PF00376">
    <property type="entry name" value="MerR"/>
    <property type="match status" value="1"/>
</dbReference>
<dbReference type="PANTHER" id="PTHR30204:SF93">
    <property type="entry name" value="HTH MERR-TYPE DOMAIN-CONTAINING PROTEIN"/>
    <property type="match status" value="1"/>
</dbReference>
<dbReference type="SMART" id="SM00422">
    <property type="entry name" value="HTH_MERR"/>
    <property type="match status" value="2"/>
</dbReference>
<protein>
    <submittedName>
        <fullName evidence="3">MerR family transcriptional regulator</fullName>
    </submittedName>
</protein>
<organism evidence="3 4">
    <name type="scientific">Actinomadura rudentiformis</name>
    <dbReference type="NCBI Taxonomy" id="359158"/>
    <lineage>
        <taxon>Bacteria</taxon>
        <taxon>Bacillati</taxon>
        <taxon>Actinomycetota</taxon>
        <taxon>Actinomycetes</taxon>
        <taxon>Streptosporangiales</taxon>
        <taxon>Thermomonosporaceae</taxon>
        <taxon>Actinomadura</taxon>
    </lineage>
</organism>
<evidence type="ECO:0000313" key="3">
    <source>
        <dbReference type="EMBL" id="KAB2352783.1"/>
    </source>
</evidence>
<dbReference type="Pfam" id="PF13411">
    <property type="entry name" value="MerR_1"/>
    <property type="match status" value="1"/>
</dbReference>
<dbReference type="AlphaFoldDB" id="A0A6H9ZBB1"/>
<keyword evidence="1" id="KW-0238">DNA-binding</keyword>